<dbReference type="SUPFAM" id="SSF63411">
    <property type="entry name" value="LuxS/MPP-like metallohydrolase"/>
    <property type="match status" value="2"/>
</dbReference>
<reference evidence="8 9" key="1">
    <citation type="journal article" date="2013" name="ISME J.">
        <title>A metabolic model for members of the genus Tetrasphaera involved in enhanced biological phosphorus removal.</title>
        <authorList>
            <person name="Kristiansen R."/>
            <person name="Nguyen H.T.T."/>
            <person name="Saunders A.M."/>
            <person name="Nielsen J.L."/>
            <person name="Wimmer R."/>
            <person name="Le V.Q."/>
            <person name="McIlroy S.J."/>
            <person name="Petrovski S."/>
            <person name="Seviour R.J."/>
            <person name="Calteau A."/>
            <person name="Nielsen K.L."/>
            <person name="Nielsen P.H."/>
        </authorList>
    </citation>
    <scope>NUCLEOTIDE SEQUENCE [LARGE SCALE GENOMIC DNA]</scope>
    <source>
        <strain evidence="8 9">Lp2</strain>
    </source>
</reference>
<evidence type="ECO:0000259" key="7">
    <source>
        <dbReference type="Pfam" id="PF05193"/>
    </source>
</evidence>
<dbReference type="InterPro" id="IPR050626">
    <property type="entry name" value="Peptidase_M16"/>
</dbReference>
<evidence type="ECO:0000256" key="5">
    <source>
        <dbReference type="ARBA" id="ARBA00023049"/>
    </source>
</evidence>
<evidence type="ECO:0000256" key="4">
    <source>
        <dbReference type="ARBA" id="ARBA00022833"/>
    </source>
</evidence>
<dbReference type="EMBL" id="CAIZ01000083">
    <property type="protein sequence ID" value="CCH69494.1"/>
    <property type="molecule type" value="Genomic_DNA"/>
</dbReference>
<dbReference type="Proteomes" id="UP000013167">
    <property type="component" value="Unassembled WGS sequence"/>
</dbReference>
<dbReference type="OrthoDB" id="9811314at2"/>
<name>N0E3N0_9MICO</name>
<dbReference type="InterPro" id="IPR011765">
    <property type="entry name" value="Pept_M16_N"/>
</dbReference>
<accession>N0E3N0</accession>
<dbReference type="GO" id="GO:0006508">
    <property type="term" value="P:proteolysis"/>
    <property type="evidence" value="ECO:0007669"/>
    <property type="project" value="UniProtKB-KW"/>
</dbReference>
<feature type="domain" description="Peptidase M16 N-terminal" evidence="6">
    <location>
        <begin position="17"/>
        <end position="136"/>
    </location>
</feature>
<protein>
    <submittedName>
        <fullName evidence="8">Zinc protease</fullName>
    </submittedName>
</protein>
<evidence type="ECO:0000256" key="1">
    <source>
        <dbReference type="ARBA" id="ARBA00007261"/>
    </source>
</evidence>
<comment type="caution">
    <text evidence="8">The sequence shown here is derived from an EMBL/GenBank/DDBJ whole genome shotgun (WGS) entry which is preliminary data.</text>
</comment>
<dbReference type="Pfam" id="PF00675">
    <property type="entry name" value="Peptidase_M16"/>
    <property type="match status" value="1"/>
</dbReference>
<evidence type="ECO:0000313" key="9">
    <source>
        <dbReference type="Proteomes" id="UP000013167"/>
    </source>
</evidence>
<gene>
    <name evidence="8" type="ORF">BN10_1730011</name>
</gene>
<keyword evidence="2 8" id="KW-0645">Protease</keyword>
<keyword evidence="3" id="KW-0378">Hydrolase</keyword>
<dbReference type="STRING" id="1193181.BN10_1730011"/>
<dbReference type="eggNOG" id="COG0612">
    <property type="taxonomic scope" value="Bacteria"/>
</dbReference>
<evidence type="ECO:0000256" key="3">
    <source>
        <dbReference type="ARBA" id="ARBA00022801"/>
    </source>
</evidence>
<evidence type="ECO:0000313" key="8">
    <source>
        <dbReference type="EMBL" id="CCH69494.1"/>
    </source>
</evidence>
<dbReference type="Gene3D" id="3.30.830.10">
    <property type="entry name" value="Metalloenzyme, LuxS/M16 peptidase-like"/>
    <property type="match status" value="2"/>
</dbReference>
<feature type="domain" description="Peptidase M16 C-terminal" evidence="7">
    <location>
        <begin position="175"/>
        <end position="353"/>
    </location>
</feature>
<dbReference type="GO" id="GO:0046872">
    <property type="term" value="F:metal ion binding"/>
    <property type="evidence" value="ECO:0007669"/>
    <property type="project" value="InterPro"/>
</dbReference>
<comment type="similarity">
    <text evidence="1">Belongs to the peptidase M16 family.</text>
</comment>
<keyword evidence="5" id="KW-0482">Metalloprotease</keyword>
<dbReference type="RefSeq" id="WP_010852128.1">
    <property type="nucleotide sequence ID" value="NZ_HF570956.1"/>
</dbReference>
<sequence length="429" mass="47360">MRLDYPIHERTLDNGLRVVVSPDHTVPTVAVNLWVDVGSRHESRGRTGFAHLFEHLMFQGSRNVASGEHFSALLAVGARLNATTWFDRTNYFETVPTGALDLALWLEADRHGHLLDAVNQANLDNQRDVVKEEKRQRYDNPPYGQELPDLYAALFPEGHPYAHPTIGSMADLDAATLEDVHAFYERWYGPRNTVLTLCGDVEAEDAFERVERQFGSLSSRPRPGHPIPVALAPLTEPVRLTRRADVPHDRLTIAFRLPADRTPGFLPAALALDILGGLATSRVVRRLVRGSQQALSVHSTAWGLVGGVSIGFLAIDVANGEDPDRVEAAVLSEVEDLAHAGPTSEEMQAVRAQSERGWLQALAHQDQRADLISHHTLLHDDPHAVNTHLEEVLAVTPEQIQAATTTLLRPEQRAVVAYLRAPHGAEEES</sequence>
<organism evidence="8 9">
    <name type="scientific">Phycicoccus elongatus Lp2</name>
    <dbReference type="NCBI Taxonomy" id="1193181"/>
    <lineage>
        <taxon>Bacteria</taxon>
        <taxon>Bacillati</taxon>
        <taxon>Actinomycetota</taxon>
        <taxon>Actinomycetes</taxon>
        <taxon>Micrococcales</taxon>
        <taxon>Intrasporangiaceae</taxon>
        <taxon>Phycicoccus</taxon>
    </lineage>
</organism>
<evidence type="ECO:0000259" key="6">
    <source>
        <dbReference type="Pfam" id="PF00675"/>
    </source>
</evidence>
<dbReference type="HOGENOM" id="CLU_009902_1_1_11"/>
<dbReference type="InterPro" id="IPR007863">
    <property type="entry name" value="Peptidase_M16_C"/>
</dbReference>
<dbReference type="PANTHER" id="PTHR43690:SF17">
    <property type="entry name" value="PROTEIN YHJJ"/>
    <property type="match status" value="1"/>
</dbReference>
<keyword evidence="4" id="KW-0862">Zinc</keyword>
<keyword evidence="9" id="KW-1185">Reference proteome</keyword>
<dbReference type="PANTHER" id="PTHR43690">
    <property type="entry name" value="NARDILYSIN"/>
    <property type="match status" value="1"/>
</dbReference>
<dbReference type="Pfam" id="PF05193">
    <property type="entry name" value="Peptidase_M16_C"/>
    <property type="match status" value="1"/>
</dbReference>
<proteinExistence type="inferred from homology"/>
<dbReference type="GO" id="GO:0008237">
    <property type="term" value="F:metallopeptidase activity"/>
    <property type="evidence" value="ECO:0007669"/>
    <property type="project" value="UniProtKB-KW"/>
</dbReference>
<dbReference type="InterPro" id="IPR011249">
    <property type="entry name" value="Metalloenz_LuxS/M16"/>
</dbReference>
<evidence type="ECO:0000256" key="2">
    <source>
        <dbReference type="ARBA" id="ARBA00022670"/>
    </source>
</evidence>
<dbReference type="AlphaFoldDB" id="N0E3N0"/>